<reference evidence="2" key="1">
    <citation type="submission" date="2022-04" db="EMBL/GenBank/DDBJ databases">
        <title>Carnegiea gigantea Genome sequencing and assembly v2.</title>
        <authorList>
            <person name="Copetti D."/>
            <person name="Sanderson M.J."/>
            <person name="Burquez A."/>
            <person name="Wojciechowski M.F."/>
        </authorList>
    </citation>
    <scope>NUCLEOTIDE SEQUENCE</scope>
    <source>
        <strain evidence="2">SGP5-SGP5p</strain>
        <tissue evidence="2">Aerial part</tissue>
    </source>
</reference>
<proteinExistence type="predicted"/>
<feature type="compositionally biased region" description="Basic and acidic residues" evidence="1">
    <location>
        <begin position="146"/>
        <end position="174"/>
    </location>
</feature>
<name>A0A9Q1QFF9_9CARY</name>
<dbReference type="EMBL" id="JAKOGI010000215">
    <property type="protein sequence ID" value="KAJ8439606.1"/>
    <property type="molecule type" value="Genomic_DNA"/>
</dbReference>
<keyword evidence="3" id="KW-1185">Reference proteome</keyword>
<evidence type="ECO:0000313" key="2">
    <source>
        <dbReference type="EMBL" id="KAJ8439606.1"/>
    </source>
</evidence>
<evidence type="ECO:0000313" key="3">
    <source>
        <dbReference type="Proteomes" id="UP001153076"/>
    </source>
</evidence>
<protein>
    <submittedName>
        <fullName evidence="2">Uncharacterized protein</fullName>
    </submittedName>
</protein>
<organism evidence="2 3">
    <name type="scientific">Carnegiea gigantea</name>
    <dbReference type="NCBI Taxonomy" id="171969"/>
    <lineage>
        <taxon>Eukaryota</taxon>
        <taxon>Viridiplantae</taxon>
        <taxon>Streptophyta</taxon>
        <taxon>Embryophyta</taxon>
        <taxon>Tracheophyta</taxon>
        <taxon>Spermatophyta</taxon>
        <taxon>Magnoliopsida</taxon>
        <taxon>eudicotyledons</taxon>
        <taxon>Gunneridae</taxon>
        <taxon>Pentapetalae</taxon>
        <taxon>Caryophyllales</taxon>
        <taxon>Cactineae</taxon>
        <taxon>Cactaceae</taxon>
        <taxon>Cactoideae</taxon>
        <taxon>Echinocereeae</taxon>
        <taxon>Carnegiea</taxon>
    </lineage>
</organism>
<sequence>MPDSVKTDIYYPTKRILRDLFDFPEEENPKLYWREPLNVDCNAPSTFNGHEHQSREDVNVRIVNIDAILDNDQNMDKEVLGLSKLANQLITKAKGREGQERDNHIHDKEDQEYIPEENDNDDLLNMGVKHDVENENQDGQAPSKRMMSEETRKRKDGRSYKQSYEDTLDRIISV</sequence>
<dbReference type="OrthoDB" id="1287670at2759"/>
<accession>A0A9Q1QFF9</accession>
<gene>
    <name evidence="2" type="ORF">Cgig2_017173</name>
</gene>
<feature type="region of interest" description="Disordered" evidence="1">
    <location>
        <begin position="127"/>
        <end position="174"/>
    </location>
</feature>
<dbReference type="Proteomes" id="UP001153076">
    <property type="component" value="Unassembled WGS sequence"/>
</dbReference>
<dbReference type="AlphaFoldDB" id="A0A9Q1QFF9"/>
<evidence type="ECO:0000256" key="1">
    <source>
        <dbReference type="SAM" id="MobiDB-lite"/>
    </source>
</evidence>
<comment type="caution">
    <text evidence="2">The sequence shown here is derived from an EMBL/GenBank/DDBJ whole genome shotgun (WGS) entry which is preliminary data.</text>
</comment>